<dbReference type="STRING" id="67801.A0A1B0AM26"/>
<evidence type="ECO:0000256" key="4">
    <source>
        <dbReference type="ARBA" id="ARBA00035199"/>
    </source>
</evidence>
<dbReference type="InterPro" id="IPR000218">
    <property type="entry name" value="Ribosomal_uL14"/>
</dbReference>
<dbReference type="GO" id="GO:0003735">
    <property type="term" value="F:structural constituent of ribosome"/>
    <property type="evidence" value="ECO:0007669"/>
    <property type="project" value="InterPro"/>
</dbReference>
<dbReference type="GO" id="GO:0006412">
    <property type="term" value="P:translation"/>
    <property type="evidence" value="ECO:0007669"/>
    <property type="project" value="InterPro"/>
</dbReference>
<dbReference type="PANTHER" id="PTHR11761:SF8">
    <property type="entry name" value="LARGE RIBOSOMAL SUBUNIT PROTEIN UL14"/>
    <property type="match status" value="1"/>
</dbReference>
<comment type="similarity">
    <text evidence="1 6">Belongs to the universal ribosomal protein uL14 family.</text>
</comment>
<sequence length="98" mass="10743">MICADNIAAKNLYVIAVHGIHDRLNRLPAAGVGGIFVAIAKMGRPELRKKVRAVNKLKNISEFCSHTAEEAIPKEGRRFEDNAGSLVNNKGEMKDSTR</sequence>
<evidence type="ECO:0000256" key="3">
    <source>
        <dbReference type="ARBA" id="ARBA00023274"/>
    </source>
</evidence>
<dbReference type="SMART" id="SM01374">
    <property type="entry name" value="Ribosomal_L14"/>
    <property type="match status" value="1"/>
</dbReference>
<evidence type="ECO:0000256" key="5">
    <source>
        <dbReference type="ARBA" id="ARBA00035326"/>
    </source>
</evidence>
<dbReference type="SUPFAM" id="SSF50193">
    <property type="entry name" value="Ribosomal protein L14"/>
    <property type="match status" value="1"/>
</dbReference>
<dbReference type="Gene3D" id="2.40.150.20">
    <property type="entry name" value="Ribosomal protein L14"/>
    <property type="match status" value="1"/>
</dbReference>
<protein>
    <recommendedName>
        <fullName evidence="4">Large ribosomal subunit protein uL14</fullName>
    </recommendedName>
    <alternativeName>
        <fullName evidence="5">60S ribosomal protein L23</fullName>
    </alternativeName>
</protein>
<dbReference type="GO" id="GO:0070180">
    <property type="term" value="F:large ribosomal subunit rRNA binding"/>
    <property type="evidence" value="ECO:0007669"/>
    <property type="project" value="TreeGrafter"/>
</dbReference>
<evidence type="ECO:0000313" key="7">
    <source>
        <dbReference type="EnsemblMetazoa" id="GPPI001485-PA"/>
    </source>
</evidence>
<evidence type="ECO:0000256" key="1">
    <source>
        <dbReference type="ARBA" id="ARBA00010745"/>
    </source>
</evidence>
<dbReference type="Proteomes" id="UP000092460">
    <property type="component" value="Unassembled WGS sequence"/>
</dbReference>
<dbReference type="AlphaFoldDB" id="A0A1B0AM26"/>
<organism evidence="7 8">
    <name type="scientific">Glossina palpalis gambiensis</name>
    <dbReference type="NCBI Taxonomy" id="67801"/>
    <lineage>
        <taxon>Eukaryota</taxon>
        <taxon>Metazoa</taxon>
        <taxon>Ecdysozoa</taxon>
        <taxon>Arthropoda</taxon>
        <taxon>Hexapoda</taxon>
        <taxon>Insecta</taxon>
        <taxon>Pterygota</taxon>
        <taxon>Neoptera</taxon>
        <taxon>Endopterygota</taxon>
        <taxon>Diptera</taxon>
        <taxon>Brachycera</taxon>
        <taxon>Muscomorpha</taxon>
        <taxon>Hippoboscoidea</taxon>
        <taxon>Glossinidae</taxon>
        <taxon>Glossina</taxon>
    </lineage>
</organism>
<dbReference type="PANTHER" id="PTHR11761">
    <property type="entry name" value="50S/60S RIBOSOMAL PROTEIN L14/L23"/>
    <property type="match status" value="1"/>
</dbReference>
<dbReference type="VEuPathDB" id="VectorBase:GPPI001485"/>
<dbReference type="InterPro" id="IPR036853">
    <property type="entry name" value="Ribosomal_uL14_sf"/>
</dbReference>
<evidence type="ECO:0000256" key="2">
    <source>
        <dbReference type="ARBA" id="ARBA00022980"/>
    </source>
</evidence>
<name>A0A1B0AM26_9MUSC</name>
<keyword evidence="2 6" id="KW-0689">Ribosomal protein</keyword>
<reference evidence="7" key="2">
    <citation type="submission" date="2020-05" db="UniProtKB">
        <authorList>
            <consortium name="EnsemblMetazoa"/>
        </authorList>
    </citation>
    <scope>IDENTIFICATION</scope>
    <source>
        <strain evidence="7">IAEA</strain>
    </source>
</reference>
<accession>A0A1B0AM26</accession>
<evidence type="ECO:0000256" key="6">
    <source>
        <dbReference type="RuleBase" id="RU003949"/>
    </source>
</evidence>
<dbReference type="EnsemblMetazoa" id="GPPI001485-RA">
    <property type="protein sequence ID" value="GPPI001485-PA"/>
    <property type="gene ID" value="GPPI001485"/>
</dbReference>
<keyword evidence="3 6" id="KW-0687">Ribonucleoprotein</keyword>
<dbReference type="GO" id="GO:0022625">
    <property type="term" value="C:cytosolic large ribosomal subunit"/>
    <property type="evidence" value="ECO:0007669"/>
    <property type="project" value="TreeGrafter"/>
</dbReference>
<dbReference type="EMBL" id="JXJN01000314">
    <property type="status" value="NOT_ANNOTATED_CDS"/>
    <property type="molecule type" value="Genomic_DNA"/>
</dbReference>
<keyword evidence="8" id="KW-1185">Reference proteome</keyword>
<reference evidence="8" key="1">
    <citation type="submission" date="2015-01" db="EMBL/GenBank/DDBJ databases">
        <authorList>
            <person name="Aksoy S."/>
            <person name="Warren W."/>
            <person name="Wilson R.K."/>
        </authorList>
    </citation>
    <scope>NUCLEOTIDE SEQUENCE [LARGE SCALE GENOMIC DNA]</scope>
    <source>
        <strain evidence="8">IAEA</strain>
    </source>
</reference>
<proteinExistence type="inferred from homology"/>
<evidence type="ECO:0000313" key="8">
    <source>
        <dbReference type="Proteomes" id="UP000092460"/>
    </source>
</evidence>
<dbReference type="Pfam" id="PF00238">
    <property type="entry name" value="Ribosomal_L14"/>
    <property type="match status" value="1"/>
</dbReference>